<dbReference type="Proteomes" id="UP000616151">
    <property type="component" value="Unassembled WGS sequence"/>
</dbReference>
<reference evidence="1" key="1">
    <citation type="submission" date="2021-01" db="EMBL/GenBank/DDBJ databases">
        <authorList>
            <person name="Sun Q."/>
        </authorList>
    </citation>
    <scope>NUCLEOTIDE SEQUENCE</scope>
    <source>
        <strain evidence="1">YIM B02566</strain>
    </source>
</reference>
<comment type="caution">
    <text evidence="1">The sequence shown here is derived from an EMBL/GenBank/DDBJ whole genome shotgun (WGS) entry which is preliminary data.</text>
</comment>
<protein>
    <submittedName>
        <fullName evidence="1">Efflux RND transporter periplasmic adaptor subunit</fullName>
    </submittedName>
</protein>
<gene>
    <name evidence="1" type="ORF">JHL16_01030</name>
</gene>
<name>A0ACC5QXK8_9HYPH</name>
<dbReference type="EMBL" id="JAENHL010000003">
    <property type="protein sequence ID" value="MBK1864923.1"/>
    <property type="molecule type" value="Genomic_DNA"/>
</dbReference>
<keyword evidence="2" id="KW-1185">Reference proteome</keyword>
<accession>A0ACC5QXK8</accession>
<organism evidence="1 2">
    <name type="scientific">Taklimakanibacter albus</name>
    <dbReference type="NCBI Taxonomy" id="2800327"/>
    <lineage>
        <taxon>Bacteria</taxon>
        <taxon>Pseudomonadati</taxon>
        <taxon>Pseudomonadota</taxon>
        <taxon>Alphaproteobacteria</taxon>
        <taxon>Hyphomicrobiales</taxon>
        <taxon>Aestuariivirgaceae</taxon>
        <taxon>Taklimakanibacter</taxon>
    </lineage>
</organism>
<sequence>MHIHAAPLTRLAVALSFLWAAAVPVLAQTPPPPTVTVAKPLTREIVEDDEFIGRFEAVDEVTVRARVGGYLDKVHFRDGSIVKQGDLLFTIDQRPFQTALDEAKARLDVAQTQVTFTESQFRRAEKLSETGNIPISTLDDRRREYLAALAEVQGAKATVLRAELDLEYTEIKAPLSGRIDRRLVSVGNLVQADQTALTTVVSLDPINFYFDVDERQFLAYARDARSRNASLQEGAGGIDVTIRLSDATESPVAGKLDFAENRIDQATGTMRIRAQVPNKDFILQPGLFGRVNMPGSLPYKGILVPDEAIGADQDRRIVYVVDAENKVAAKPIRIGPKNYGYRVVREGLTGDETIIINGLMRVRPGVTVKPELVVLPEQAGGAAQ</sequence>
<evidence type="ECO:0000313" key="2">
    <source>
        <dbReference type="Proteomes" id="UP000616151"/>
    </source>
</evidence>
<evidence type="ECO:0000313" key="1">
    <source>
        <dbReference type="EMBL" id="MBK1864923.1"/>
    </source>
</evidence>
<proteinExistence type="predicted"/>